<keyword evidence="3" id="KW-1185">Reference proteome</keyword>
<evidence type="ECO:0000313" key="2">
    <source>
        <dbReference type="EMBL" id="ESK93534.1"/>
    </source>
</evidence>
<dbReference type="HOGENOM" id="CLU_171252_0_0_1"/>
<name>V2YPB4_MONRO</name>
<evidence type="ECO:0000256" key="1">
    <source>
        <dbReference type="SAM" id="SignalP"/>
    </source>
</evidence>
<dbReference type="Proteomes" id="UP000017559">
    <property type="component" value="Unassembled WGS sequence"/>
</dbReference>
<dbReference type="EMBL" id="AWSO01000185">
    <property type="protein sequence ID" value="ESK93534.1"/>
    <property type="molecule type" value="Genomic_DNA"/>
</dbReference>
<sequence>MLFSTLLVAATAVGLSVLPASGRSLNRSVVIEQPSNANNASLSGLSGMLPDIGMHGQSHANKQPVVVSSAVSNGPLTCCSTGAPVCDPGCGLNYHTLVSFGSFPKRQESKVSM</sequence>
<organism evidence="2 3">
    <name type="scientific">Moniliophthora roreri (strain MCA 2997)</name>
    <name type="common">Cocoa frosty pod rot fungus</name>
    <name type="synonym">Crinipellis roreri</name>
    <dbReference type="NCBI Taxonomy" id="1381753"/>
    <lineage>
        <taxon>Eukaryota</taxon>
        <taxon>Fungi</taxon>
        <taxon>Dikarya</taxon>
        <taxon>Basidiomycota</taxon>
        <taxon>Agaricomycotina</taxon>
        <taxon>Agaricomycetes</taxon>
        <taxon>Agaricomycetidae</taxon>
        <taxon>Agaricales</taxon>
        <taxon>Marasmiineae</taxon>
        <taxon>Marasmiaceae</taxon>
        <taxon>Moniliophthora</taxon>
    </lineage>
</organism>
<evidence type="ECO:0000313" key="3">
    <source>
        <dbReference type="Proteomes" id="UP000017559"/>
    </source>
</evidence>
<dbReference type="KEGG" id="mrr:Moror_1632"/>
<dbReference type="AlphaFoldDB" id="V2YPB4"/>
<protein>
    <recommendedName>
        <fullName evidence="4">Hydrophobin</fullName>
    </recommendedName>
</protein>
<reference evidence="2 3" key="1">
    <citation type="journal article" date="2014" name="BMC Genomics">
        <title>Genome and secretome analysis of the hemibiotrophic fungal pathogen, Moniliophthora roreri, which causes frosty pod rot disease of cacao: mechanisms of the biotrophic and necrotrophic phases.</title>
        <authorList>
            <person name="Meinhardt L.W."/>
            <person name="Costa G.G.L."/>
            <person name="Thomazella D.P.T."/>
            <person name="Teixeira P.J.P.L."/>
            <person name="Carazzolle M.F."/>
            <person name="Schuster S.C."/>
            <person name="Carlson J.E."/>
            <person name="Guiltinan M.J."/>
            <person name="Mieczkowski P."/>
            <person name="Farmer A."/>
            <person name="Ramaraj T."/>
            <person name="Crozier J."/>
            <person name="Davis R.E."/>
            <person name="Shao J."/>
            <person name="Melnick R.L."/>
            <person name="Pereira G.A.G."/>
            <person name="Bailey B.A."/>
        </authorList>
    </citation>
    <scope>NUCLEOTIDE SEQUENCE [LARGE SCALE GENOMIC DNA]</scope>
    <source>
        <strain evidence="2 3">MCA 2997</strain>
    </source>
</reference>
<gene>
    <name evidence="2" type="ORF">Moror_1632</name>
</gene>
<proteinExistence type="predicted"/>
<comment type="caution">
    <text evidence="2">The sequence shown here is derived from an EMBL/GenBank/DDBJ whole genome shotgun (WGS) entry which is preliminary data.</text>
</comment>
<feature type="signal peptide" evidence="1">
    <location>
        <begin position="1"/>
        <end position="22"/>
    </location>
</feature>
<feature type="chain" id="PRO_5004712953" description="Hydrophobin" evidence="1">
    <location>
        <begin position="23"/>
        <end position="113"/>
    </location>
</feature>
<keyword evidence="1" id="KW-0732">Signal</keyword>
<accession>V2YPB4</accession>
<evidence type="ECO:0008006" key="4">
    <source>
        <dbReference type="Google" id="ProtNLM"/>
    </source>
</evidence>